<comment type="caution">
    <text evidence="1">The sequence shown here is derived from an EMBL/GenBank/DDBJ whole genome shotgun (WGS) entry which is preliminary data.</text>
</comment>
<protein>
    <submittedName>
        <fullName evidence="1">Polyketide cyclase</fullName>
    </submittedName>
</protein>
<dbReference type="Proteomes" id="UP000277256">
    <property type="component" value="Unassembled WGS sequence"/>
</dbReference>
<organism evidence="1 2">
    <name type="scientific">Glycomyces terrestris</name>
    <dbReference type="NCBI Taxonomy" id="2493553"/>
    <lineage>
        <taxon>Bacteria</taxon>
        <taxon>Bacillati</taxon>
        <taxon>Actinomycetota</taxon>
        <taxon>Actinomycetes</taxon>
        <taxon>Glycomycetales</taxon>
        <taxon>Glycomycetaceae</taxon>
        <taxon>Glycomyces</taxon>
    </lineage>
</organism>
<dbReference type="Gene3D" id="3.30.530.20">
    <property type="match status" value="1"/>
</dbReference>
<dbReference type="OrthoDB" id="191189at2"/>
<dbReference type="InterPro" id="IPR019587">
    <property type="entry name" value="Polyketide_cyclase/dehydratase"/>
</dbReference>
<sequence>MITVEREIRSTPAVLWSHLGDLDRWAELLPTVDSVERLSAPGPIGAGSRFLVRQPGLAAAEYEVTDWRPGSGFTWAATTAGVRTTASHELRPAAAGTLLVLGIAWSGPGAWLAKALFSRKTRRFVEQEAAAFARLAEGERPA</sequence>
<dbReference type="AlphaFoldDB" id="A0A426V0X4"/>
<accession>A0A426V0X4</accession>
<keyword evidence="2" id="KW-1185">Reference proteome</keyword>
<gene>
    <name evidence="1" type="ORF">EIW28_08250</name>
</gene>
<dbReference type="InterPro" id="IPR023393">
    <property type="entry name" value="START-like_dom_sf"/>
</dbReference>
<dbReference type="RefSeq" id="WP_125247220.1">
    <property type="nucleotide sequence ID" value="NZ_RSEB01000002.1"/>
</dbReference>
<dbReference type="Pfam" id="PF10604">
    <property type="entry name" value="Polyketide_cyc2"/>
    <property type="match status" value="1"/>
</dbReference>
<reference evidence="1 2" key="1">
    <citation type="submission" date="2018-12" db="EMBL/GenBank/DDBJ databases">
        <title>Glycomyces sp. YIM 121974 draft genome.</title>
        <authorList>
            <person name="Li Q."/>
        </authorList>
    </citation>
    <scope>NUCLEOTIDE SEQUENCE [LARGE SCALE GENOMIC DNA]</scope>
    <source>
        <strain evidence="1 2">YIM 121974</strain>
    </source>
</reference>
<dbReference type="EMBL" id="RSEB01000002">
    <property type="protein sequence ID" value="RRS00541.1"/>
    <property type="molecule type" value="Genomic_DNA"/>
</dbReference>
<dbReference type="SUPFAM" id="SSF55961">
    <property type="entry name" value="Bet v1-like"/>
    <property type="match status" value="1"/>
</dbReference>
<evidence type="ECO:0000313" key="2">
    <source>
        <dbReference type="Proteomes" id="UP000277256"/>
    </source>
</evidence>
<name>A0A426V0X4_9ACTN</name>
<evidence type="ECO:0000313" key="1">
    <source>
        <dbReference type="EMBL" id="RRS00541.1"/>
    </source>
</evidence>
<proteinExistence type="predicted"/>